<organism evidence="2 3">
    <name type="scientific">Psilocybe cyanescens</name>
    <dbReference type="NCBI Taxonomy" id="93625"/>
    <lineage>
        <taxon>Eukaryota</taxon>
        <taxon>Fungi</taxon>
        <taxon>Dikarya</taxon>
        <taxon>Basidiomycota</taxon>
        <taxon>Agaricomycotina</taxon>
        <taxon>Agaricomycetes</taxon>
        <taxon>Agaricomycetidae</taxon>
        <taxon>Agaricales</taxon>
        <taxon>Agaricineae</taxon>
        <taxon>Strophariaceae</taxon>
        <taxon>Psilocybe</taxon>
    </lineage>
</organism>
<keyword evidence="1" id="KW-1133">Transmembrane helix</keyword>
<dbReference type="AlphaFoldDB" id="A0A409XRY2"/>
<keyword evidence="1" id="KW-0472">Membrane</keyword>
<evidence type="ECO:0000313" key="2">
    <source>
        <dbReference type="EMBL" id="PPQ93565.1"/>
    </source>
</evidence>
<protein>
    <submittedName>
        <fullName evidence="2">Uncharacterized protein</fullName>
    </submittedName>
</protein>
<feature type="transmembrane region" description="Helical" evidence="1">
    <location>
        <begin position="162"/>
        <end position="181"/>
    </location>
</feature>
<dbReference type="EMBL" id="NHYD01000693">
    <property type="protein sequence ID" value="PPQ93565.1"/>
    <property type="molecule type" value="Genomic_DNA"/>
</dbReference>
<proteinExistence type="predicted"/>
<keyword evidence="3" id="KW-1185">Reference proteome</keyword>
<dbReference type="Proteomes" id="UP000283269">
    <property type="component" value="Unassembled WGS sequence"/>
</dbReference>
<evidence type="ECO:0000256" key="1">
    <source>
        <dbReference type="SAM" id="Phobius"/>
    </source>
</evidence>
<dbReference type="InParanoid" id="A0A409XRY2"/>
<accession>A0A409XRY2</accession>
<reference evidence="2 3" key="1">
    <citation type="journal article" date="2018" name="Evol. Lett.">
        <title>Horizontal gene cluster transfer increased hallucinogenic mushroom diversity.</title>
        <authorList>
            <person name="Reynolds H.T."/>
            <person name="Vijayakumar V."/>
            <person name="Gluck-Thaler E."/>
            <person name="Korotkin H.B."/>
            <person name="Matheny P.B."/>
            <person name="Slot J.C."/>
        </authorList>
    </citation>
    <scope>NUCLEOTIDE SEQUENCE [LARGE SCALE GENOMIC DNA]</scope>
    <source>
        <strain evidence="2 3">2631</strain>
    </source>
</reference>
<dbReference type="OrthoDB" id="3349377at2759"/>
<name>A0A409XRY2_PSICY</name>
<keyword evidence="1" id="KW-0812">Transmembrane</keyword>
<evidence type="ECO:0000313" key="3">
    <source>
        <dbReference type="Proteomes" id="UP000283269"/>
    </source>
</evidence>
<feature type="transmembrane region" description="Helical" evidence="1">
    <location>
        <begin position="111"/>
        <end position="132"/>
    </location>
</feature>
<comment type="caution">
    <text evidence="2">The sequence shown here is derived from an EMBL/GenBank/DDBJ whole genome shotgun (WGS) entry which is preliminary data.</text>
</comment>
<gene>
    <name evidence="2" type="ORF">CVT25_005557</name>
</gene>
<sequence length="242" mass="28053">MTPTVSHASILSTLPVIQASRYARRLRLDLNMTKHPVAAVTIVYFDHMSIIYEFPLLLSNDEKESILCPARWSDKVRYHLPVTIPTTKLTQKLSEAILLLRIHALYRKSRMITYSLLVTMIVCASISGYYMWRNIFQTEAFSLPVPGYIFCYRTPDENSTLYVFWIPIIAFEGVLCSLALLPGIHTLLQDQYYFQHSGNLLKIILRDSAVYFLVFHRHRMFVGYATGQWSQSTSSVLFYYED</sequence>